<reference evidence="1 2" key="1">
    <citation type="submission" date="2023-08" db="EMBL/GenBank/DDBJ databases">
        <authorList>
            <person name="Girao M."/>
            <person name="Carvalho M.F."/>
        </authorList>
    </citation>
    <scope>NUCLEOTIDE SEQUENCE [LARGE SCALE GENOMIC DNA]</scope>
    <source>
        <strain evidence="1 2">CC-R104</strain>
    </source>
</reference>
<dbReference type="RefSeq" id="WP_330153029.1">
    <property type="nucleotide sequence ID" value="NZ_JAUZMZ010000091.1"/>
</dbReference>
<evidence type="ECO:0000313" key="2">
    <source>
        <dbReference type="Proteomes" id="UP001331936"/>
    </source>
</evidence>
<evidence type="ECO:0000313" key="1">
    <source>
        <dbReference type="EMBL" id="MEE2033635.1"/>
    </source>
</evidence>
<dbReference type="Proteomes" id="UP001331936">
    <property type="component" value="Unassembled WGS sequence"/>
</dbReference>
<comment type="caution">
    <text evidence="1">The sequence shown here is derived from an EMBL/GenBank/DDBJ whole genome shotgun (WGS) entry which is preliminary data.</text>
</comment>
<protein>
    <submittedName>
        <fullName evidence="1">Uncharacterized protein</fullName>
    </submittedName>
</protein>
<keyword evidence="2" id="KW-1185">Reference proteome</keyword>
<proteinExistence type="predicted"/>
<sequence length="199" mass="22442">MKREYSRDELRLMFPALDAHERGDSDAMRGVGDPIVDQIRAVREPYFLDEPQRPLSPAAREYPSVSDGLDRAHDGVALSIRERPDGVERGSFQDRQLKALKSGGQPAGIVVLHCRQLTYDSDYPVPQSMAVIVPIGWPREEVAREIAHSTWACWLCERGQNYNCESYLMVSCGAIVHVMSACRRCRSELDHDGLDWADV</sequence>
<name>A0ABU7JUD1_9NOCA</name>
<dbReference type="EMBL" id="JAUZMZ010000091">
    <property type="protein sequence ID" value="MEE2033635.1"/>
    <property type="molecule type" value="Genomic_DNA"/>
</dbReference>
<organism evidence="1 2">
    <name type="scientific">Rhodococcus chondri</name>
    <dbReference type="NCBI Taxonomy" id="3065941"/>
    <lineage>
        <taxon>Bacteria</taxon>
        <taxon>Bacillati</taxon>
        <taxon>Actinomycetota</taxon>
        <taxon>Actinomycetes</taxon>
        <taxon>Mycobacteriales</taxon>
        <taxon>Nocardiaceae</taxon>
        <taxon>Rhodococcus</taxon>
    </lineage>
</organism>
<gene>
    <name evidence="1" type="ORF">Q8814_16165</name>
</gene>
<accession>A0ABU7JUD1</accession>